<evidence type="ECO:0000313" key="7">
    <source>
        <dbReference type="Proteomes" id="UP000298324"/>
    </source>
</evidence>
<dbReference type="GO" id="GO:0051536">
    <property type="term" value="F:iron-sulfur cluster binding"/>
    <property type="evidence" value="ECO:0007669"/>
    <property type="project" value="UniProtKB-KW"/>
</dbReference>
<dbReference type="PANTHER" id="PTHR43726:SF1">
    <property type="entry name" value="BIOTIN SYNTHASE"/>
    <property type="match status" value="1"/>
</dbReference>
<dbReference type="GO" id="GO:0046872">
    <property type="term" value="F:metal ion binding"/>
    <property type="evidence" value="ECO:0007669"/>
    <property type="project" value="UniProtKB-KW"/>
</dbReference>
<evidence type="ECO:0000256" key="2">
    <source>
        <dbReference type="ARBA" id="ARBA00022723"/>
    </source>
</evidence>
<evidence type="ECO:0000256" key="1">
    <source>
        <dbReference type="ARBA" id="ARBA00022691"/>
    </source>
</evidence>
<organism evidence="6 7">
    <name type="scientific">Pelotomaculum schinkii</name>
    <dbReference type="NCBI Taxonomy" id="78350"/>
    <lineage>
        <taxon>Bacteria</taxon>
        <taxon>Bacillati</taxon>
        <taxon>Bacillota</taxon>
        <taxon>Clostridia</taxon>
        <taxon>Eubacteriales</taxon>
        <taxon>Desulfotomaculaceae</taxon>
        <taxon>Pelotomaculum</taxon>
    </lineage>
</organism>
<dbReference type="PANTHER" id="PTHR43726">
    <property type="entry name" value="3-METHYLORNITHINE SYNTHASE"/>
    <property type="match status" value="1"/>
</dbReference>
<dbReference type="InterPro" id="IPR034422">
    <property type="entry name" value="HydE/PylB-like"/>
</dbReference>
<dbReference type="SUPFAM" id="SSF102114">
    <property type="entry name" value="Radical SAM enzymes"/>
    <property type="match status" value="1"/>
</dbReference>
<dbReference type="RefSeq" id="WP_190239328.1">
    <property type="nucleotide sequence ID" value="NZ_QFGA01000001.1"/>
</dbReference>
<keyword evidence="2" id="KW-0479">Metal-binding</keyword>
<dbReference type="Proteomes" id="UP000298324">
    <property type="component" value="Unassembled WGS sequence"/>
</dbReference>
<name>A0A4Y7RF71_9FIRM</name>
<evidence type="ECO:0000256" key="4">
    <source>
        <dbReference type="ARBA" id="ARBA00023014"/>
    </source>
</evidence>
<keyword evidence="1" id="KW-0949">S-adenosyl-L-methionine</keyword>
<dbReference type="EMBL" id="QFGA01000001">
    <property type="protein sequence ID" value="TEB07433.1"/>
    <property type="molecule type" value="Genomic_DNA"/>
</dbReference>
<dbReference type="InterPro" id="IPR058240">
    <property type="entry name" value="rSAM_sf"/>
</dbReference>
<sequence length="334" mass="36266">MNKRVKEIIDKSYNGALLESQEIRELLELDICSEESFYLAYKARQMSEEACAGKAEIHGQVGVNSGPCSCNCAFCSFAAGNKIFNAQRIESLEFILQQALDLEEAGANAIYLMATAHLNFQSFLEMGQVVQRELRTGVPLIANIADFSYDEAAALRKAGFTGVYHAARLGEGKVTRIDLKDRLQTFEAAGKAGLILGSCVEPIGPEHSHEEIVEKMIVAREAKPGFSGAMRRVTIPGTSLSAHGMLGETRMAHIVAAVRMATPREIPGNCTHEPNVMGAVAGANLLWAEAGSNPRDVVDNTEKSRGYDVGKCREILVDAGWQVLNGPSKFFITK</sequence>
<evidence type="ECO:0000313" key="6">
    <source>
        <dbReference type="EMBL" id="TEB07433.1"/>
    </source>
</evidence>
<dbReference type="InterPro" id="IPR013785">
    <property type="entry name" value="Aldolase_TIM"/>
</dbReference>
<gene>
    <name evidence="6" type="ORF">Psch_00986</name>
</gene>
<keyword evidence="4" id="KW-0411">Iron-sulfur</keyword>
<reference evidence="6 7" key="1">
    <citation type="journal article" date="2018" name="Environ. Microbiol.">
        <title>Novel energy conservation strategies and behaviour of Pelotomaculum schinkii driving syntrophic propionate catabolism.</title>
        <authorList>
            <person name="Hidalgo-Ahumada C.A.P."/>
            <person name="Nobu M.K."/>
            <person name="Narihiro T."/>
            <person name="Tamaki H."/>
            <person name="Liu W.T."/>
            <person name="Kamagata Y."/>
            <person name="Stams A.J.M."/>
            <person name="Imachi H."/>
            <person name="Sousa D.Z."/>
        </authorList>
    </citation>
    <scope>NUCLEOTIDE SEQUENCE [LARGE SCALE GENOMIC DNA]</scope>
    <source>
        <strain evidence="6 7">HH</strain>
    </source>
</reference>
<comment type="caution">
    <text evidence="6">The sequence shown here is derived from an EMBL/GenBank/DDBJ whole genome shotgun (WGS) entry which is preliminary data.</text>
</comment>
<protein>
    <submittedName>
        <fullName evidence="6">Biotin synthase</fullName>
    </submittedName>
</protein>
<accession>A0A4Y7RF71</accession>
<feature type="domain" description="Radical SAM core" evidence="5">
    <location>
        <begin position="51"/>
        <end position="269"/>
    </location>
</feature>
<dbReference type="GO" id="GO:0016740">
    <property type="term" value="F:transferase activity"/>
    <property type="evidence" value="ECO:0007669"/>
    <property type="project" value="TreeGrafter"/>
</dbReference>
<dbReference type="InterPro" id="IPR007197">
    <property type="entry name" value="rSAM"/>
</dbReference>
<dbReference type="CDD" id="cd01335">
    <property type="entry name" value="Radical_SAM"/>
    <property type="match status" value="1"/>
</dbReference>
<evidence type="ECO:0000256" key="3">
    <source>
        <dbReference type="ARBA" id="ARBA00023004"/>
    </source>
</evidence>
<keyword evidence="3" id="KW-0408">Iron</keyword>
<proteinExistence type="predicted"/>
<dbReference type="Gene3D" id="3.20.20.70">
    <property type="entry name" value="Aldolase class I"/>
    <property type="match status" value="1"/>
</dbReference>
<dbReference type="PROSITE" id="PS51918">
    <property type="entry name" value="RADICAL_SAM"/>
    <property type="match status" value="1"/>
</dbReference>
<dbReference type="AlphaFoldDB" id="A0A4Y7RF71"/>
<evidence type="ECO:0000259" key="5">
    <source>
        <dbReference type="PROSITE" id="PS51918"/>
    </source>
</evidence>
<keyword evidence="7" id="KW-1185">Reference proteome</keyword>